<proteinExistence type="predicted"/>
<evidence type="ECO:0000313" key="3">
    <source>
        <dbReference type="Proteomes" id="UP000620224"/>
    </source>
</evidence>
<evidence type="ECO:0000313" key="2">
    <source>
        <dbReference type="EMBL" id="GGW71355.1"/>
    </source>
</evidence>
<evidence type="ECO:0000256" key="1">
    <source>
        <dbReference type="SAM" id="MobiDB-lite"/>
    </source>
</evidence>
<comment type="caution">
    <text evidence="2">The sequence shown here is derived from an EMBL/GenBank/DDBJ whole genome shotgun (WGS) entry which is preliminary data.</text>
</comment>
<name>A0A918JBF3_9ACTN</name>
<organism evidence="2 3">
    <name type="scientific">Streptomyces lucensis JCM 4490</name>
    <dbReference type="NCBI Taxonomy" id="1306176"/>
    <lineage>
        <taxon>Bacteria</taxon>
        <taxon>Bacillati</taxon>
        <taxon>Actinomycetota</taxon>
        <taxon>Actinomycetes</taxon>
        <taxon>Kitasatosporales</taxon>
        <taxon>Streptomycetaceae</taxon>
        <taxon>Streptomyces</taxon>
    </lineage>
</organism>
<reference evidence="2" key="2">
    <citation type="submission" date="2020-09" db="EMBL/GenBank/DDBJ databases">
        <authorList>
            <person name="Sun Q."/>
            <person name="Ohkuma M."/>
        </authorList>
    </citation>
    <scope>NUCLEOTIDE SEQUENCE</scope>
    <source>
        <strain evidence="2">JCM 4490</strain>
    </source>
</reference>
<protein>
    <submittedName>
        <fullName evidence="2">Uncharacterized protein</fullName>
    </submittedName>
</protein>
<reference evidence="2" key="1">
    <citation type="journal article" date="2014" name="Int. J. Syst. Evol. Microbiol.">
        <title>Complete genome sequence of Corynebacterium casei LMG S-19264T (=DSM 44701T), isolated from a smear-ripened cheese.</title>
        <authorList>
            <consortium name="US DOE Joint Genome Institute (JGI-PGF)"/>
            <person name="Walter F."/>
            <person name="Albersmeier A."/>
            <person name="Kalinowski J."/>
            <person name="Ruckert C."/>
        </authorList>
    </citation>
    <scope>NUCLEOTIDE SEQUENCE</scope>
    <source>
        <strain evidence="2">JCM 4490</strain>
    </source>
</reference>
<sequence>MPRDTAGLRGAYRAAGNAAEPTAETMREAVSAPGERRALREPLAVRGA</sequence>
<dbReference type="EMBL" id="BMUE01000014">
    <property type="protein sequence ID" value="GGW71355.1"/>
    <property type="molecule type" value="Genomic_DNA"/>
</dbReference>
<dbReference type="AlphaFoldDB" id="A0A918JBF3"/>
<feature type="region of interest" description="Disordered" evidence="1">
    <location>
        <begin position="1"/>
        <end position="48"/>
    </location>
</feature>
<gene>
    <name evidence="2" type="ORF">GCM10010503_55980</name>
</gene>
<accession>A0A918JBF3</accession>
<keyword evidence="3" id="KW-1185">Reference proteome</keyword>
<dbReference type="Proteomes" id="UP000620224">
    <property type="component" value="Unassembled WGS sequence"/>
</dbReference>